<evidence type="ECO:0000256" key="1">
    <source>
        <dbReference type="SAM" id="MobiDB-lite"/>
    </source>
</evidence>
<gene>
    <name evidence="2" type="ORF">RSOLAG1IB_07598</name>
</gene>
<dbReference type="PANTHER" id="PTHR39398:SF1">
    <property type="entry name" value="CSN8_PSMD8_EIF3K DOMAIN-CONTAINING PROTEIN"/>
    <property type="match status" value="1"/>
</dbReference>
<feature type="compositionally biased region" description="Low complexity" evidence="1">
    <location>
        <begin position="41"/>
        <end position="52"/>
    </location>
</feature>
<sequence>MRGRGRGNQNQARGRRNFGSNRGAARTSTRNWERAPAGHISVSSESKASSGSNRGIKNNDRGGLEWLPSVSRSSGLEPNGDALRSFETQQEYWEFITEKIMNLELPGRYVPKSPSERQEKESNAMILLRKLREGFVATDRRDDFAVQVVEKTTYLSIIYNSPVNITSSFGYLLDVYTAKPETANTLKLNKAAIGLVQFLHTLLDEFPSQRVSHRLITGSDAYICLQSNSAERSLASDIASALRRNNWWALEKLTSFTIVDERLKNEPWIKSSSGSGGPNSESENVFSELPSRALAHLLEQLRAKVRSSAWPVLRSAYRQVVKEPWLERSLLLPNEGIREFMRAAVENSEAAPKDAATDVWILRRPAVHV</sequence>
<protein>
    <submittedName>
        <fullName evidence="2">Uncharacterized protein</fullName>
    </submittedName>
</protein>
<evidence type="ECO:0000313" key="3">
    <source>
        <dbReference type="Proteomes" id="UP000059188"/>
    </source>
</evidence>
<dbReference type="OrthoDB" id="2100128at2759"/>
<accession>A0A0B7FEX2</accession>
<dbReference type="STRING" id="1108050.A0A0B7FEX2"/>
<feature type="region of interest" description="Disordered" evidence="1">
    <location>
        <begin position="1"/>
        <end position="78"/>
    </location>
</feature>
<keyword evidence="3" id="KW-1185">Reference proteome</keyword>
<name>A0A0B7FEX2_THACB</name>
<organism evidence="2 3">
    <name type="scientific">Thanatephorus cucumeris (strain AG1-IB / isolate 7/3/14)</name>
    <name type="common">Lettuce bottom rot fungus</name>
    <name type="synonym">Rhizoctonia solani</name>
    <dbReference type="NCBI Taxonomy" id="1108050"/>
    <lineage>
        <taxon>Eukaryota</taxon>
        <taxon>Fungi</taxon>
        <taxon>Dikarya</taxon>
        <taxon>Basidiomycota</taxon>
        <taxon>Agaricomycotina</taxon>
        <taxon>Agaricomycetes</taxon>
        <taxon>Cantharellales</taxon>
        <taxon>Ceratobasidiaceae</taxon>
        <taxon>Rhizoctonia</taxon>
        <taxon>Rhizoctonia solani AG-1</taxon>
    </lineage>
</organism>
<proteinExistence type="predicted"/>
<evidence type="ECO:0000313" key="2">
    <source>
        <dbReference type="EMBL" id="CEL56145.1"/>
    </source>
</evidence>
<dbReference type="AlphaFoldDB" id="A0A0B7FEX2"/>
<dbReference type="EMBL" id="LN679119">
    <property type="protein sequence ID" value="CEL56145.1"/>
    <property type="molecule type" value="Genomic_DNA"/>
</dbReference>
<dbReference type="PANTHER" id="PTHR39398">
    <property type="entry name" value="YALI0F14311P"/>
    <property type="match status" value="1"/>
</dbReference>
<reference evidence="2 3" key="1">
    <citation type="submission" date="2014-11" db="EMBL/GenBank/DDBJ databases">
        <authorList>
            <person name="Wibberg Daniel"/>
        </authorList>
    </citation>
    <scope>NUCLEOTIDE SEQUENCE [LARGE SCALE GENOMIC DNA]</scope>
    <source>
        <strain evidence="2">Rhizoctonia solani AG1-IB 7/3/14</strain>
    </source>
</reference>
<dbReference type="Proteomes" id="UP000059188">
    <property type="component" value="Unassembled WGS sequence"/>
</dbReference>